<sequence length="371" mass="41652">MTGRASARLACRFTELVQNTLKNSRAFHTSRELHSAAGKGHSLLRGGRPRRSFFYVPAYKDRYIEKSLGSNADCIVLDLEDGVAQSRKDSARQNIQGLLQRLHREGYKQGENKAAELCVRVNHEGWTEEDAWGDHKSPKAPSDILDKDLDLLALPEAENITIVLPKTNSPEDISRIHKVISAKRHAQRGKASAGGRPQPVIALFETPRAIINVGEFLRSKVRMEAIVFAAEDYCASMGIPRGYDLSNMLFARSAVVNLCKALGITPIDMVCQNIRDQKALEEECLRASYMGFEGKQVVHPDQIDIVNSRFLPLKEEVEHSRKILAAVRENPKKGAFELEGKMLDKPVFRKADDICTIQQKIDEYEANRFVK</sequence>
<dbReference type="PIRSF" id="PIRSF015582">
    <property type="entry name" value="Cit_lyase_B"/>
    <property type="match status" value="1"/>
</dbReference>
<evidence type="ECO:0000256" key="3">
    <source>
        <dbReference type="ARBA" id="ARBA00022842"/>
    </source>
</evidence>
<feature type="binding site" evidence="4">
    <location>
        <position position="205"/>
    </location>
    <ligand>
        <name>substrate</name>
    </ligand>
</feature>
<evidence type="ECO:0000256" key="4">
    <source>
        <dbReference type="PIRSR" id="PIRSR015582-1"/>
    </source>
</evidence>
<feature type="binding site" evidence="4">
    <location>
        <position position="120"/>
    </location>
    <ligand>
        <name>substrate</name>
    </ligand>
</feature>
<protein>
    <recommendedName>
        <fullName evidence="6">HpcH/HpaI aldolase/citrate lyase domain-containing protein</fullName>
    </recommendedName>
</protein>
<evidence type="ECO:0000256" key="2">
    <source>
        <dbReference type="ARBA" id="ARBA00022723"/>
    </source>
</evidence>
<dbReference type="GO" id="GO:0003824">
    <property type="term" value="F:catalytic activity"/>
    <property type="evidence" value="ECO:0007669"/>
    <property type="project" value="InterPro"/>
</dbReference>
<feature type="binding site" evidence="5">
    <location>
        <position position="232"/>
    </location>
    <ligand>
        <name>Mg(2+)</name>
        <dbReference type="ChEBI" id="CHEBI:18420"/>
    </ligand>
</feature>
<keyword evidence="3 5" id="KW-0460">Magnesium</keyword>
<feature type="domain" description="HpcH/HpaI aldolase/citrate lyase" evidence="6">
    <location>
        <begin position="51"/>
        <end position="300"/>
    </location>
</feature>
<dbReference type="PANTHER" id="PTHR32308">
    <property type="entry name" value="LYASE BETA SUBUNIT, PUTATIVE (AFU_ORTHOLOGUE AFUA_4G13030)-RELATED"/>
    <property type="match status" value="1"/>
</dbReference>
<evidence type="ECO:0000259" key="6">
    <source>
        <dbReference type="Pfam" id="PF03328"/>
    </source>
</evidence>
<keyword evidence="8" id="KW-1185">Reference proteome</keyword>
<dbReference type="InterPro" id="IPR040442">
    <property type="entry name" value="Pyrv_kinase-like_dom_sf"/>
</dbReference>
<evidence type="ECO:0000313" key="8">
    <source>
        <dbReference type="Proteomes" id="UP001375240"/>
    </source>
</evidence>
<dbReference type="Gene3D" id="3.20.20.60">
    <property type="entry name" value="Phosphoenolpyruvate-binding domains"/>
    <property type="match status" value="1"/>
</dbReference>
<accession>A0AAV9UN47</accession>
<dbReference type="Pfam" id="PF03328">
    <property type="entry name" value="HpcH_HpaI"/>
    <property type="match status" value="1"/>
</dbReference>
<evidence type="ECO:0000256" key="1">
    <source>
        <dbReference type="ARBA" id="ARBA00001946"/>
    </source>
</evidence>
<dbReference type="InterPro" id="IPR011206">
    <property type="entry name" value="Citrate_lyase_beta/mcl1/mcl2"/>
</dbReference>
<comment type="cofactor">
    <cofactor evidence="1">
        <name>Mg(2+)</name>
        <dbReference type="ChEBI" id="CHEBI:18420"/>
    </cofactor>
</comment>
<dbReference type="GO" id="GO:0000287">
    <property type="term" value="F:magnesium ion binding"/>
    <property type="evidence" value="ECO:0007669"/>
    <property type="project" value="TreeGrafter"/>
</dbReference>
<evidence type="ECO:0000313" key="7">
    <source>
        <dbReference type="EMBL" id="KAK6344308.1"/>
    </source>
</evidence>
<dbReference type="GO" id="GO:0006107">
    <property type="term" value="P:oxaloacetate metabolic process"/>
    <property type="evidence" value="ECO:0007669"/>
    <property type="project" value="TreeGrafter"/>
</dbReference>
<dbReference type="SUPFAM" id="SSF51621">
    <property type="entry name" value="Phosphoenolpyruvate/pyruvate domain"/>
    <property type="match status" value="1"/>
</dbReference>
<dbReference type="Proteomes" id="UP001375240">
    <property type="component" value="Unassembled WGS sequence"/>
</dbReference>
<reference evidence="7 8" key="1">
    <citation type="submission" date="2019-10" db="EMBL/GenBank/DDBJ databases">
        <authorList>
            <person name="Palmer J.M."/>
        </authorList>
    </citation>
    <scope>NUCLEOTIDE SEQUENCE [LARGE SCALE GENOMIC DNA]</scope>
    <source>
        <strain evidence="7 8">TWF696</strain>
    </source>
</reference>
<evidence type="ECO:0000256" key="5">
    <source>
        <dbReference type="PIRSR" id="PIRSR015582-2"/>
    </source>
</evidence>
<dbReference type="InterPro" id="IPR015813">
    <property type="entry name" value="Pyrv/PenolPyrv_kinase-like_dom"/>
</dbReference>
<name>A0AAV9UN47_9PEZI</name>
<organism evidence="7 8">
    <name type="scientific">Orbilia brochopaga</name>
    <dbReference type="NCBI Taxonomy" id="3140254"/>
    <lineage>
        <taxon>Eukaryota</taxon>
        <taxon>Fungi</taxon>
        <taxon>Dikarya</taxon>
        <taxon>Ascomycota</taxon>
        <taxon>Pezizomycotina</taxon>
        <taxon>Orbiliomycetes</taxon>
        <taxon>Orbiliales</taxon>
        <taxon>Orbiliaceae</taxon>
        <taxon>Orbilia</taxon>
    </lineage>
</organism>
<dbReference type="EMBL" id="JAVHNQ010000006">
    <property type="protein sequence ID" value="KAK6344308.1"/>
    <property type="molecule type" value="Genomic_DNA"/>
</dbReference>
<proteinExistence type="predicted"/>
<gene>
    <name evidence="7" type="ORF">TWF696_007948</name>
</gene>
<dbReference type="AlphaFoldDB" id="A0AAV9UN47"/>
<feature type="binding site" evidence="5">
    <location>
        <position position="205"/>
    </location>
    <ligand>
        <name>Mg(2+)</name>
        <dbReference type="ChEBI" id="CHEBI:18420"/>
    </ligand>
</feature>
<keyword evidence="2 5" id="KW-0479">Metal-binding</keyword>
<comment type="caution">
    <text evidence="7">The sequence shown here is derived from an EMBL/GenBank/DDBJ whole genome shotgun (WGS) entry which is preliminary data.</text>
</comment>
<dbReference type="PANTHER" id="PTHR32308:SF0">
    <property type="entry name" value="HPCH_HPAI ALDOLASE_CITRATE LYASE DOMAIN-CONTAINING PROTEIN"/>
    <property type="match status" value="1"/>
</dbReference>
<dbReference type="InterPro" id="IPR005000">
    <property type="entry name" value="Aldolase/citrate-lyase_domain"/>
</dbReference>